<proteinExistence type="predicted"/>
<accession>A0ABC8RHG0</accession>
<dbReference type="PANTHER" id="PTHR36716">
    <property type="entry name" value="F3H9.20 PROTEIN"/>
    <property type="match status" value="1"/>
</dbReference>
<feature type="transmembrane region" description="Helical" evidence="1">
    <location>
        <begin position="89"/>
        <end position="110"/>
    </location>
</feature>
<feature type="transmembrane region" description="Helical" evidence="1">
    <location>
        <begin position="296"/>
        <end position="314"/>
    </location>
</feature>
<sequence>MARSWFNFLRISSDAFTTVQVILYRSGLVTAGSSFVIAASIAFLPDDSLLHDLIKQNLDLFYALGAGGLGLSLYLIHIYVTEIKRTLQALWALGVLGSVATYMILAQPAHEDLIQYVLENPTAVWFVGPLFAALTGLVFKEGLCYGKFEAGLLTFVIPSVLLGHLVILYRSGLVTAGSSFVIAASIAFLPDDSLLHDLIKQNLDLFYALGAGGLGLSLYLIHIYVTEIKRTLQALWALGVLGSVATYMILAQPAHEDLIQYVLENPTAVWFVGPLFAALTGLVFKEGLCYGKFEAGLLTFVIPSVLLGHLTGLMDDGVKVTLLGVWMALFLIFAGRKFTQPIKVVYKEQYHLLLHILLPICWPSQT</sequence>
<dbReference type="Proteomes" id="UP001642360">
    <property type="component" value="Unassembled WGS sequence"/>
</dbReference>
<dbReference type="InterPro" id="IPR019275">
    <property type="entry name" value="DUF2301"/>
</dbReference>
<dbReference type="PANTHER" id="PTHR36716:SF2">
    <property type="entry name" value="F3H9.20 PROTEIN"/>
    <property type="match status" value="1"/>
</dbReference>
<feature type="transmembrane region" description="Helical" evidence="1">
    <location>
        <begin position="205"/>
        <end position="225"/>
    </location>
</feature>
<reference evidence="2 3" key="1">
    <citation type="submission" date="2024-02" db="EMBL/GenBank/DDBJ databases">
        <authorList>
            <person name="Vignale AGUSTIN F."/>
            <person name="Sosa J E."/>
            <person name="Modenutti C."/>
        </authorList>
    </citation>
    <scope>NUCLEOTIDE SEQUENCE [LARGE SCALE GENOMIC DNA]</scope>
</reference>
<gene>
    <name evidence="2" type="ORF">ILEXP_LOCUS12160</name>
</gene>
<keyword evidence="3" id="KW-1185">Reference proteome</keyword>
<dbReference type="Pfam" id="PF10063">
    <property type="entry name" value="DUF2301"/>
    <property type="match status" value="2"/>
</dbReference>
<feature type="transmembrane region" description="Helical" evidence="1">
    <location>
        <begin position="234"/>
        <end position="255"/>
    </location>
</feature>
<evidence type="ECO:0000256" key="1">
    <source>
        <dbReference type="SAM" id="Phobius"/>
    </source>
</evidence>
<dbReference type="EMBL" id="CAUOFW020001391">
    <property type="protein sequence ID" value="CAK9144409.1"/>
    <property type="molecule type" value="Genomic_DNA"/>
</dbReference>
<keyword evidence="1" id="KW-0812">Transmembrane</keyword>
<evidence type="ECO:0008006" key="4">
    <source>
        <dbReference type="Google" id="ProtNLM"/>
    </source>
</evidence>
<feature type="transmembrane region" description="Helical" evidence="1">
    <location>
        <begin position="320"/>
        <end position="339"/>
    </location>
</feature>
<name>A0ABC8RHG0_9AQUA</name>
<dbReference type="AlphaFoldDB" id="A0ABC8RHG0"/>
<keyword evidence="1" id="KW-0472">Membrane</keyword>
<organism evidence="2 3">
    <name type="scientific">Ilex paraguariensis</name>
    <name type="common">yerba mate</name>
    <dbReference type="NCBI Taxonomy" id="185542"/>
    <lineage>
        <taxon>Eukaryota</taxon>
        <taxon>Viridiplantae</taxon>
        <taxon>Streptophyta</taxon>
        <taxon>Embryophyta</taxon>
        <taxon>Tracheophyta</taxon>
        <taxon>Spermatophyta</taxon>
        <taxon>Magnoliopsida</taxon>
        <taxon>eudicotyledons</taxon>
        <taxon>Gunneridae</taxon>
        <taxon>Pentapetalae</taxon>
        <taxon>asterids</taxon>
        <taxon>campanulids</taxon>
        <taxon>Aquifoliales</taxon>
        <taxon>Aquifoliaceae</taxon>
        <taxon>Ilex</taxon>
    </lineage>
</organism>
<feature type="transmembrane region" description="Helical" evidence="1">
    <location>
        <begin position="122"/>
        <end position="139"/>
    </location>
</feature>
<keyword evidence="1" id="KW-1133">Transmembrane helix</keyword>
<evidence type="ECO:0000313" key="2">
    <source>
        <dbReference type="EMBL" id="CAK9144409.1"/>
    </source>
</evidence>
<feature type="transmembrane region" description="Helical" evidence="1">
    <location>
        <begin position="267"/>
        <end position="284"/>
    </location>
</feature>
<evidence type="ECO:0000313" key="3">
    <source>
        <dbReference type="Proteomes" id="UP001642360"/>
    </source>
</evidence>
<feature type="transmembrane region" description="Helical" evidence="1">
    <location>
        <begin position="21"/>
        <end position="44"/>
    </location>
</feature>
<feature type="transmembrane region" description="Helical" evidence="1">
    <location>
        <begin position="60"/>
        <end position="80"/>
    </location>
</feature>
<protein>
    <recommendedName>
        <fullName evidence="4">EamA domain-containing protein</fullName>
    </recommendedName>
</protein>
<comment type="caution">
    <text evidence="2">The sequence shown here is derived from an EMBL/GenBank/DDBJ whole genome shotgun (WGS) entry which is preliminary data.</text>
</comment>